<dbReference type="EMBL" id="CAJNRF010012490">
    <property type="protein sequence ID" value="CAF2141457.1"/>
    <property type="molecule type" value="Genomic_DNA"/>
</dbReference>
<keyword evidence="4" id="KW-1185">Reference proteome</keyword>
<feature type="non-terminal residue" evidence="1">
    <location>
        <position position="86"/>
    </location>
</feature>
<proteinExistence type="predicted"/>
<dbReference type="EMBL" id="CAJOBG010062690">
    <property type="protein sequence ID" value="CAF4558597.1"/>
    <property type="molecule type" value="Genomic_DNA"/>
</dbReference>
<organism evidence="1 3">
    <name type="scientific">Rotaria magnacalcarata</name>
    <dbReference type="NCBI Taxonomy" id="392030"/>
    <lineage>
        <taxon>Eukaryota</taxon>
        <taxon>Metazoa</taxon>
        <taxon>Spiralia</taxon>
        <taxon>Gnathifera</taxon>
        <taxon>Rotifera</taxon>
        <taxon>Eurotatoria</taxon>
        <taxon>Bdelloidea</taxon>
        <taxon>Philodinida</taxon>
        <taxon>Philodinidae</taxon>
        <taxon>Rotaria</taxon>
    </lineage>
</organism>
<name>A0A816X1I7_9BILA</name>
<evidence type="ECO:0000313" key="2">
    <source>
        <dbReference type="EMBL" id="CAF4558597.1"/>
    </source>
</evidence>
<accession>A0A816X1I7</accession>
<dbReference type="AlphaFoldDB" id="A0A816X1I7"/>
<reference evidence="1" key="1">
    <citation type="submission" date="2021-02" db="EMBL/GenBank/DDBJ databases">
        <authorList>
            <person name="Nowell W R."/>
        </authorList>
    </citation>
    <scope>NUCLEOTIDE SEQUENCE</scope>
</reference>
<sequence>MATACGGEEAAAKQRVLRFSDVVQESLEILAPIGGYSNEPLVSLEEAVKPLVPILPRVQSHAYVAKLKCEKPADNLTQDESASIML</sequence>
<evidence type="ECO:0000313" key="1">
    <source>
        <dbReference type="EMBL" id="CAF2141457.1"/>
    </source>
</evidence>
<gene>
    <name evidence="2" type="ORF">OVN521_LOCUS43546</name>
    <name evidence="1" type="ORF">WKI299_LOCUS28460</name>
</gene>
<evidence type="ECO:0000313" key="4">
    <source>
        <dbReference type="Proteomes" id="UP000663866"/>
    </source>
</evidence>
<comment type="caution">
    <text evidence="1">The sequence shown here is derived from an EMBL/GenBank/DDBJ whole genome shotgun (WGS) entry which is preliminary data.</text>
</comment>
<dbReference type="Proteomes" id="UP000663856">
    <property type="component" value="Unassembled WGS sequence"/>
</dbReference>
<protein>
    <submittedName>
        <fullName evidence="1">Uncharacterized protein</fullName>
    </submittedName>
</protein>
<dbReference type="Proteomes" id="UP000663866">
    <property type="component" value="Unassembled WGS sequence"/>
</dbReference>
<evidence type="ECO:0000313" key="3">
    <source>
        <dbReference type="Proteomes" id="UP000663856"/>
    </source>
</evidence>